<accession>A0A8S1GTQ5</accession>
<evidence type="ECO:0000256" key="3">
    <source>
        <dbReference type="ARBA" id="ARBA00022692"/>
    </source>
</evidence>
<dbReference type="InterPro" id="IPR039859">
    <property type="entry name" value="PFA4/ZDH16/20/ERF2-like"/>
</dbReference>
<reference evidence="9" key="1">
    <citation type="submission" date="2020-10" db="EMBL/GenBank/DDBJ databases">
        <authorList>
            <person name="Kikuchi T."/>
        </authorList>
    </citation>
    <scope>NUCLEOTIDE SEQUENCE</scope>
    <source>
        <strain evidence="9">NKZ352</strain>
    </source>
</reference>
<dbReference type="PANTHER" id="PTHR12246">
    <property type="entry name" value="PALMITOYLTRANSFERASE ZDHHC16"/>
    <property type="match status" value="1"/>
</dbReference>
<comment type="domain">
    <text evidence="7">The DHHC domain is required for palmitoyltransferase activity.</text>
</comment>
<dbReference type="EC" id="2.3.1.225" evidence="7"/>
<organism evidence="9 10">
    <name type="scientific">Caenorhabditis auriculariae</name>
    <dbReference type="NCBI Taxonomy" id="2777116"/>
    <lineage>
        <taxon>Eukaryota</taxon>
        <taxon>Metazoa</taxon>
        <taxon>Ecdysozoa</taxon>
        <taxon>Nematoda</taxon>
        <taxon>Chromadorea</taxon>
        <taxon>Rhabditida</taxon>
        <taxon>Rhabditina</taxon>
        <taxon>Rhabditomorpha</taxon>
        <taxon>Rhabditoidea</taxon>
        <taxon>Rhabditidae</taxon>
        <taxon>Peloderinae</taxon>
        <taxon>Caenorhabditis</taxon>
    </lineage>
</organism>
<keyword evidence="3 7" id="KW-0812">Transmembrane</keyword>
<evidence type="ECO:0000256" key="4">
    <source>
        <dbReference type="ARBA" id="ARBA00022989"/>
    </source>
</evidence>
<feature type="transmembrane region" description="Helical" evidence="7">
    <location>
        <begin position="21"/>
        <end position="48"/>
    </location>
</feature>
<evidence type="ECO:0000256" key="2">
    <source>
        <dbReference type="ARBA" id="ARBA00022679"/>
    </source>
</evidence>
<comment type="caution">
    <text evidence="9">The sequence shown here is derived from an EMBL/GenBank/DDBJ whole genome shotgun (WGS) entry which is preliminary data.</text>
</comment>
<evidence type="ECO:0000256" key="1">
    <source>
        <dbReference type="ARBA" id="ARBA00004141"/>
    </source>
</evidence>
<evidence type="ECO:0000313" key="9">
    <source>
        <dbReference type="EMBL" id="CAD6187016.1"/>
    </source>
</evidence>
<dbReference type="GO" id="GO:0019706">
    <property type="term" value="F:protein-cysteine S-palmitoyltransferase activity"/>
    <property type="evidence" value="ECO:0007669"/>
    <property type="project" value="UniProtKB-EC"/>
</dbReference>
<dbReference type="OrthoDB" id="9909019at2759"/>
<comment type="subcellular location">
    <subcellularLocation>
        <location evidence="1">Membrane</location>
        <topology evidence="1">Multi-pass membrane protein</topology>
    </subcellularLocation>
</comment>
<evidence type="ECO:0000256" key="7">
    <source>
        <dbReference type="RuleBase" id="RU079119"/>
    </source>
</evidence>
<name>A0A8S1GTQ5_9PELO</name>
<feature type="domain" description="Palmitoyltransferase DHHC" evidence="8">
    <location>
        <begin position="152"/>
        <end position="239"/>
    </location>
</feature>
<proteinExistence type="inferred from homology"/>
<keyword evidence="4 7" id="KW-1133">Transmembrane helix</keyword>
<dbReference type="PROSITE" id="PS50216">
    <property type="entry name" value="DHHC"/>
    <property type="match status" value="1"/>
</dbReference>
<dbReference type="AlphaFoldDB" id="A0A8S1GTQ5"/>
<dbReference type="GO" id="GO:0016020">
    <property type="term" value="C:membrane"/>
    <property type="evidence" value="ECO:0007669"/>
    <property type="project" value="UniProtKB-SubCell"/>
</dbReference>
<keyword evidence="2 7" id="KW-0808">Transferase</keyword>
<evidence type="ECO:0000313" key="10">
    <source>
        <dbReference type="Proteomes" id="UP000835052"/>
    </source>
</evidence>
<keyword evidence="6 7" id="KW-0012">Acyltransferase</keyword>
<feature type="transmembrane region" description="Helical" evidence="7">
    <location>
        <begin position="198"/>
        <end position="215"/>
    </location>
</feature>
<keyword evidence="5 7" id="KW-0472">Membrane</keyword>
<comment type="similarity">
    <text evidence="7">Belongs to the DHHC palmitoyltransferase family.</text>
</comment>
<gene>
    <name evidence="9" type="ORF">CAUJ_LOCUS2935</name>
</gene>
<dbReference type="Proteomes" id="UP000835052">
    <property type="component" value="Unassembled WGS sequence"/>
</dbReference>
<protein>
    <recommendedName>
        <fullName evidence="7">Palmitoyltransferase</fullName>
        <ecNumber evidence="7">2.3.1.225</ecNumber>
    </recommendedName>
</protein>
<dbReference type="InterPro" id="IPR001594">
    <property type="entry name" value="Palmitoyltrfase_DHHC"/>
</dbReference>
<evidence type="ECO:0000259" key="8">
    <source>
        <dbReference type="Pfam" id="PF01529"/>
    </source>
</evidence>
<dbReference type="Pfam" id="PF01529">
    <property type="entry name" value="DHHC"/>
    <property type="match status" value="1"/>
</dbReference>
<keyword evidence="10" id="KW-1185">Reference proteome</keyword>
<comment type="catalytic activity">
    <reaction evidence="7">
        <text>L-cysteinyl-[protein] + hexadecanoyl-CoA = S-hexadecanoyl-L-cysteinyl-[protein] + CoA</text>
        <dbReference type="Rhea" id="RHEA:36683"/>
        <dbReference type="Rhea" id="RHEA-COMP:10131"/>
        <dbReference type="Rhea" id="RHEA-COMP:11032"/>
        <dbReference type="ChEBI" id="CHEBI:29950"/>
        <dbReference type="ChEBI" id="CHEBI:57287"/>
        <dbReference type="ChEBI" id="CHEBI:57379"/>
        <dbReference type="ChEBI" id="CHEBI:74151"/>
        <dbReference type="EC" id="2.3.1.225"/>
    </reaction>
</comment>
<evidence type="ECO:0000256" key="5">
    <source>
        <dbReference type="ARBA" id="ARBA00023136"/>
    </source>
</evidence>
<dbReference type="EMBL" id="CAJGYM010000005">
    <property type="protein sequence ID" value="CAD6187016.1"/>
    <property type="molecule type" value="Genomic_DNA"/>
</dbReference>
<feature type="transmembrane region" description="Helical" evidence="7">
    <location>
        <begin position="60"/>
        <end position="80"/>
    </location>
</feature>
<evidence type="ECO:0000256" key="6">
    <source>
        <dbReference type="ARBA" id="ARBA00023315"/>
    </source>
</evidence>
<sequence>MSWYSKIYIRVREIRSRNPILGWFCTRLLNTMLTIQLLGVLFTVYVYLTVTLGFYVQSSLQASIYLTVLTFLLCMSLWSLGKTIFTPVARVPPRFKPCPELDKKLRSVTPQENGRFFVEKSTVDQQIKQCEILEQMCALMNISVAECDQVGRIKYCYDCGHIKPDRARHCSSCGSCVVKFDHHCPWINKCVSHANYKYFLLYVFYTTILIIWYLLTSAESLVRYFIHQKWIEELKYVGQVVFTMALGGLNETTCEQTKPAVLRFDNRADYNLGRASNLRKVFGWGLWFLPIETSVEDGMHYEIRYLAPKLTGRYVRIEESEELDDSSDVSSYNTQLDVE</sequence>